<evidence type="ECO:0000313" key="3">
    <source>
        <dbReference type="Proteomes" id="UP001494902"/>
    </source>
</evidence>
<reference evidence="2 3" key="1">
    <citation type="submission" date="2024-03" db="EMBL/GenBank/DDBJ databases">
        <title>Draft genome sequence of Pseudonocardia nematodicida JCM 31783.</title>
        <authorList>
            <person name="Butdee W."/>
            <person name="Duangmal K."/>
        </authorList>
    </citation>
    <scope>NUCLEOTIDE SEQUENCE [LARGE SCALE GENOMIC DNA]</scope>
    <source>
        <strain evidence="2 3">JCM 31783</strain>
    </source>
</reference>
<proteinExistence type="predicted"/>
<feature type="region of interest" description="Disordered" evidence="1">
    <location>
        <begin position="1"/>
        <end position="20"/>
    </location>
</feature>
<evidence type="ECO:0000256" key="1">
    <source>
        <dbReference type="SAM" id="MobiDB-lite"/>
    </source>
</evidence>
<evidence type="ECO:0000313" key="2">
    <source>
        <dbReference type="EMBL" id="MEQ3552485.1"/>
    </source>
</evidence>
<organism evidence="2 3">
    <name type="scientific">Pseudonocardia nematodicida</name>
    <dbReference type="NCBI Taxonomy" id="1206997"/>
    <lineage>
        <taxon>Bacteria</taxon>
        <taxon>Bacillati</taxon>
        <taxon>Actinomycetota</taxon>
        <taxon>Actinomycetes</taxon>
        <taxon>Pseudonocardiales</taxon>
        <taxon>Pseudonocardiaceae</taxon>
        <taxon>Pseudonocardia</taxon>
    </lineage>
</organism>
<protein>
    <submittedName>
        <fullName evidence="2">Uncharacterized protein</fullName>
    </submittedName>
</protein>
<name>A0ABV1KDG1_9PSEU</name>
<gene>
    <name evidence="2" type="ORF">WIS52_18580</name>
</gene>
<keyword evidence="3" id="KW-1185">Reference proteome</keyword>
<dbReference type="RefSeq" id="WP_349299545.1">
    <property type="nucleotide sequence ID" value="NZ_JBEDNQ010000007.1"/>
</dbReference>
<comment type="caution">
    <text evidence="2">The sequence shown here is derived from an EMBL/GenBank/DDBJ whole genome shotgun (WGS) entry which is preliminary data.</text>
</comment>
<dbReference type="EMBL" id="JBEDNQ010000007">
    <property type="protein sequence ID" value="MEQ3552485.1"/>
    <property type="molecule type" value="Genomic_DNA"/>
</dbReference>
<sequence>MTAEDSESPGEGPEQPPDIGAQAHTAITANRGAVNSGAGDQTVYITQIAEAVIQERRRLGPLSIDEHTEQRLTTVFVAPEGYDEARAVLRERRVVVLCGDPGSGLRTSAVNLLAEHRVHHGGGIRDLHASDGEDDDFFHSDDITTSASLLADFSGTGDATRRLARLETLLTVVRDKRAALAVVLRGPGTASIPDELGRARCAIARPDGVAALLKNLEYEGVAGGSSPEWPPGLHEFVGRSPLSDIGELARKVVRARATEPTSDFGAWVGTALNAVRAGESQAVQKLGATQDGRTRALAFAAAMFEGCSVDTVFAAESRLLHAVGLTMDDHDLARPDFHRRLDTVGVRVVDGCVHFEGFDAANSVRHYFWERFPGQRRAFHDWLVDAPAFPRNSRIAPHEYVGRYVDHALEVDRTQLVADAIETWTDSPSSHVLAGLALTQGVLHRRHGAFFRRRCYDWATTDRTTAGLLHLVATVSAEVIAPEWPGQAIVRLHHLTQRSDRTVAAAARDNLKDVTRTDIGLRHFVHRIDERRSAGGAADHDLFLDIVDPARLAAAPSTAQDLSARLVSCWAAVFRGRSKETFSAPVRQWLTAESATVDGAGLAEVLGRAANAPGRGAALHALVHDWLAEPASEHPTQRRAAARRLLAALDRRPPAADH</sequence>
<accession>A0ABV1KDG1</accession>
<dbReference type="Proteomes" id="UP001494902">
    <property type="component" value="Unassembled WGS sequence"/>
</dbReference>